<dbReference type="InterPro" id="IPR009057">
    <property type="entry name" value="Homeodomain-like_sf"/>
</dbReference>
<keyword evidence="1" id="KW-0805">Transcription regulation</keyword>
<feature type="DNA-binding region" description="H-T-H motif" evidence="4">
    <location>
        <begin position="42"/>
        <end position="61"/>
    </location>
</feature>
<dbReference type="InterPro" id="IPR041347">
    <property type="entry name" value="MftR_C"/>
</dbReference>
<dbReference type="PANTHER" id="PTHR30055:SF238">
    <property type="entry name" value="MYCOFACTOCIN BIOSYNTHESIS TRANSCRIPTIONAL REGULATOR MFTR-RELATED"/>
    <property type="match status" value="1"/>
</dbReference>
<protein>
    <submittedName>
        <fullName evidence="7">Transcriptional regulator, AcrR family</fullName>
    </submittedName>
</protein>
<dbReference type="InterPro" id="IPR023851">
    <property type="entry name" value="Tscrpt_reg_TetR-type"/>
</dbReference>
<dbReference type="PANTHER" id="PTHR30055">
    <property type="entry name" value="HTH-TYPE TRANSCRIPTIONAL REGULATOR RUTR"/>
    <property type="match status" value="1"/>
</dbReference>
<evidence type="ECO:0000256" key="5">
    <source>
        <dbReference type="SAM" id="MobiDB-lite"/>
    </source>
</evidence>
<dbReference type="SUPFAM" id="SSF46689">
    <property type="entry name" value="Homeodomain-like"/>
    <property type="match status" value="1"/>
</dbReference>
<dbReference type="GO" id="GO:0003700">
    <property type="term" value="F:DNA-binding transcription factor activity"/>
    <property type="evidence" value="ECO:0007669"/>
    <property type="project" value="TreeGrafter"/>
</dbReference>
<organism evidence="7">
    <name type="scientific">uncultured Frankineae bacterium</name>
    <dbReference type="NCBI Taxonomy" id="437475"/>
    <lineage>
        <taxon>Bacteria</taxon>
        <taxon>Bacillati</taxon>
        <taxon>Actinomycetota</taxon>
        <taxon>Actinomycetes</taxon>
        <taxon>Frankiales</taxon>
        <taxon>environmental samples</taxon>
    </lineage>
</organism>
<evidence type="ECO:0000256" key="1">
    <source>
        <dbReference type="ARBA" id="ARBA00023015"/>
    </source>
</evidence>
<dbReference type="Pfam" id="PF17754">
    <property type="entry name" value="TetR_C_14"/>
    <property type="match status" value="1"/>
</dbReference>
<evidence type="ECO:0000313" key="7">
    <source>
        <dbReference type="EMBL" id="CAA9339911.1"/>
    </source>
</evidence>
<evidence type="ECO:0000259" key="6">
    <source>
        <dbReference type="PROSITE" id="PS50977"/>
    </source>
</evidence>
<dbReference type="GO" id="GO:0000976">
    <property type="term" value="F:transcription cis-regulatory region binding"/>
    <property type="evidence" value="ECO:0007669"/>
    <property type="project" value="TreeGrafter"/>
</dbReference>
<dbReference type="PROSITE" id="PS50977">
    <property type="entry name" value="HTH_TETR_2"/>
    <property type="match status" value="1"/>
</dbReference>
<gene>
    <name evidence="7" type="ORF">AVDCRST_MAG16-1760</name>
</gene>
<feature type="domain" description="HTH tetR-type" evidence="6">
    <location>
        <begin position="19"/>
        <end position="79"/>
    </location>
</feature>
<dbReference type="InterPro" id="IPR001647">
    <property type="entry name" value="HTH_TetR"/>
</dbReference>
<keyword evidence="2 4" id="KW-0238">DNA-binding</keyword>
<evidence type="ECO:0000256" key="3">
    <source>
        <dbReference type="ARBA" id="ARBA00023163"/>
    </source>
</evidence>
<dbReference type="Gene3D" id="1.10.10.60">
    <property type="entry name" value="Homeodomain-like"/>
    <property type="match status" value="1"/>
</dbReference>
<dbReference type="PRINTS" id="PR00455">
    <property type="entry name" value="HTHTETR"/>
</dbReference>
<proteinExistence type="predicted"/>
<dbReference type="NCBIfam" id="TIGR03968">
    <property type="entry name" value="mycofact_TetR"/>
    <property type="match status" value="1"/>
</dbReference>
<dbReference type="Pfam" id="PF00440">
    <property type="entry name" value="TetR_N"/>
    <property type="match status" value="1"/>
</dbReference>
<dbReference type="InterPro" id="IPR050109">
    <property type="entry name" value="HTH-type_TetR-like_transc_reg"/>
</dbReference>
<evidence type="ECO:0000256" key="4">
    <source>
        <dbReference type="PROSITE-ProRule" id="PRU00335"/>
    </source>
</evidence>
<dbReference type="EMBL" id="CADCUE010000154">
    <property type="protein sequence ID" value="CAA9339911.1"/>
    <property type="molecule type" value="Genomic_DNA"/>
</dbReference>
<accession>A0A6J4LSV5</accession>
<feature type="compositionally biased region" description="Low complexity" evidence="5">
    <location>
        <begin position="7"/>
        <end position="20"/>
    </location>
</feature>
<sequence>MSIDADTGAARGRSGRPAATTRAELEQVALELFAERGFDSTTVEDIAAAAGIGRRTFFRYYASKNDVVWGEFEENLSALRTRLSRTDPSRPLLDALCEAVLAFNRLDPAHAPWHRNRMALVLTVPALQAHSTLRYTAWRAVVAEFVGDRLGTSPSELLPQLVAHLCLGAALTAYEQWLLDPGADLQALLAASLQALDGSWAATHA</sequence>
<name>A0A6J4LSV5_9ACTN</name>
<reference evidence="7" key="1">
    <citation type="submission" date="2020-02" db="EMBL/GenBank/DDBJ databases">
        <authorList>
            <person name="Meier V. D."/>
        </authorList>
    </citation>
    <scope>NUCLEOTIDE SEQUENCE</scope>
    <source>
        <strain evidence="7">AVDCRST_MAG16</strain>
    </source>
</reference>
<keyword evidence="3" id="KW-0804">Transcription</keyword>
<dbReference type="AlphaFoldDB" id="A0A6J4LSV5"/>
<evidence type="ECO:0000256" key="2">
    <source>
        <dbReference type="ARBA" id="ARBA00023125"/>
    </source>
</evidence>
<dbReference type="Gene3D" id="1.10.357.10">
    <property type="entry name" value="Tetracycline Repressor, domain 2"/>
    <property type="match status" value="1"/>
</dbReference>
<feature type="region of interest" description="Disordered" evidence="5">
    <location>
        <begin position="1"/>
        <end position="20"/>
    </location>
</feature>